<dbReference type="Proteomes" id="UP000507470">
    <property type="component" value="Unassembled WGS sequence"/>
</dbReference>
<proteinExistence type="predicted"/>
<dbReference type="EMBL" id="CACVKT020008853">
    <property type="protein sequence ID" value="CAC5418031.1"/>
    <property type="molecule type" value="Genomic_DNA"/>
</dbReference>
<reference evidence="1 2" key="1">
    <citation type="submission" date="2020-06" db="EMBL/GenBank/DDBJ databases">
        <authorList>
            <person name="Li R."/>
            <person name="Bekaert M."/>
        </authorList>
    </citation>
    <scope>NUCLEOTIDE SEQUENCE [LARGE SCALE GENOMIC DNA]</scope>
    <source>
        <strain evidence="2">wild</strain>
    </source>
</reference>
<protein>
    <submittedName>
        <fullName evidence="1">Uncharacterized protein</fullName>
    </submittedName>
</protein>
<organism evidence="1 2">
    <name type="scientific">Mytilus coruscus</name>
    <name type="common">Sea mussel</name>
    <dbReference type="NCBI Taxonomy" id="42192"/>
    <lineage>
        <taxon>Eukaryota</taxon>
        <taxon>Metazoa</taxon>
        <taxon>Spiralia</taxon>
        <taxon>Lophotrochozoa</taxon>
        <taxon>Mollusca</taxon>
        <taxon>Bivalvia</taxon>
        <taxon>Autobranchia</taxon>
        <taxon>Pteriomorphia</taxon>
        <taxon>Mytilida</taxon>
        <taxon>Mytiloidea</taxon>
        <taxon>Mytilidae</taxon>
        <taxon>Mytilinae</taxon>
        <taxon>Mytilus</taxon>
    </lineage>
</organism>
<dbReference type="AlphaFoldDB" id="A0A6J8EFZ0"/>
<keyword evidence="2" id="KW-1185">Reference proteome</keyword>
<accession>A0A6J8EFZ0</accession>
<gene>
    <name evidence="1" type="ORF">MCOR_50493</name>
</gene>
<evidence type="ECO:0000313" key="1">
    <source>
        <dbReference type="EMBL" id="CAC5418031.1"/>
    </source>
</evidence>
<name>A0A6J8EFZ0_MYTCO</name>
<evidence type="ECO:0000313" key="2">
    <source>
        <dbReference type="Proteomes" id="UP000507470"/>
    </source>
</evidence>
<sequence length="267" mass="30279">MCKCAYNGGRKDIKLKTCKELPGPGKVNEYGRLIGTFNVSLNHPLINEKGLKMNFNKLVKSSFFGFDIDTRIECIKCTDAFLKGSSVPFVVQHFDSTHRNPECEKAQIAKQVSGVTLQRCTDVTDHDQVNKCGRLVGTVNVSIRSKLFDVKDFPIHFHIRGCFVVQKSFRGGCYRDKQIIDQQRGVLSNFFNEIISLQIGEVDAQFCVNKANNLSTWETNLSKANNLSKWDTDASKANNLSTWYTNESKEYLLRVTSYVCVMVLFFL</sequence>